<evidence type="ECO:0000313" key="4">
    <source>
        <dbReference type="Proteomes" id="UP000193207"/>
    </source>
</evidence>
<feature type="chain" id="PRO_5012055616" evidence="2">
    <location>
        <begin position="23"/>
        <end position="327"/>
    </location>
</feature>
<keyword evidence="3" id="KW-0675">Receptor</keyword>
<evidence type="ECO:0000256" key="1">
    <source>
        <dbReference type="ARBA" id="ARBA00006987"/>
    </source>
</evidence>
<sequence>MTKMKLLAGIALAAVTAMPVAAQDYPSQPVQLTAPYGPGGASDLAARNLANVAPDYLGQPVLVTNRAGAGGATGSAYVKNSDPDGYNLLLARIGSHSISPALKSSMPYEWDDFTYLSLLEINPAACATATSKPYQSLEDLRAAIEASPGAVTYSSAGVGTLHHLGGIMLLDEMGFEDPGTAATHIPFQSGGAAAAAAATGQVDFVCSNISAIISQIEGGQLRPLVVTTPERVDSLPDVPTASELGHPALEALVGWSGLVGPPGLSDETIATWVEVLQEVAADERWVNQTKSLGSVPMMLSPEETVAFVENQYTTFRGLVEELGLQID</sequence>
<dbReference type="PANTHER" id="PTHR42928:SF5">
    <property type="entry name" value="BLR1237 PROTEIN"/>
    <property type="match status" value="1"/>
</dbReference>
<feature type="signal peptide" evidence="2">
    <location>
        <begin position="1"/>
        <end position="22"/>
    </location>
</feature>
<dbReference type="OrthoDB" id="7248487at2"/>
<keyword evidence="2" id="KW-0732">Signal</keyword>
<dbReference type="PANTHER" id="PTHR42928">
    <property type="entry name" value="TRICARBOXYLATE-BINDING PROTEIN"/>
    <property type="match status" value="1"/>
</dbReference>
<dbReference type="AlphaFoldDB" id="A0A1X6ZQW5"/>
<keyword evidence="4" id="KW-1185">Reference proteome</keyword>
<dbReference type="SUPFAM" id="SSF53850">
    <property type="entry name" value="Periplasmic binding protein-like II"/>
    <property type="match status" value="1"/>
</dbReference>
<comment type="similarity">
    <text evidence="1">Belongs to the UPF0065 (bug) family.</text>
</comment>
<dbReference type="Proteomes" id="UP000193207">
    <property type="component" value="Unassembled WGS sequence"/>
</dbReference>
<organism evidence="3 4">
    <name type="scientific">Roseovarius halotolerans</name>
    <dbReference type="NCBI Taxonomy" id="505353"/>
    <lineage>
        <taxon>Bacteria</taxon>
        <taxon>Pseudomonadati</taxon>
        <taxon>Pseudomonadota</taxon>
        <taxon>Alphaproteobacteria</taxon>
        <taxon>Rhodobacterales</taxon>
        <taxon>Roseobacteraceae</taxon>
        <taxon>Roseovarius</taxon>
    </lineage>
</organism>
<protein>
    <submittedName>
        <fullName evidence="3">Tripartite tricarboxylate transporter family receptor</fullName>
    </submittedName>
</protein>
<accession>A0A1X6ZQW5</accession>
<dbReference type="PIRSF" id="PIRSF017082">
    <property type="entry name" value="YflP"/>
    <property type="match status" value="1"/>
</dbReference>
<dbReference type="Pfam" id="PF03401">
    <property type="entry name" value="TctC"/>
    <property type="match status" value="1"/>
</dbReference>
<dbReference type="CDD" id="cd07012">
    <property type="entry name" value="PBP2_Bug_TTT"/>
    <property type="match status" value="1"/>
</dbReference>
<evidence type="ECO:0000256" key="2">
    <source>
        <dbReference type="SAM" id="SignalP"/>
    </source>
</evidence>
<dbReference type="InterPro" id="IPR042100">
    <property type="entry name" value="Bug_dom1"/>
</dbReference>
<dbReference type="EMBL" id="FWFU01000004">
    <property type="protein sequence ID" value="SLN58522.1"/>
    <property type="molecule type" value="Genomic_DNA"/>
</dbReference>
<gene>
    <name evidence="3" type="ORF">ROH8110_03246</name>
</gene>
<reference evidence="3 4" key="1">
    <citation type="submission" date="2017-03" db="EMBL/GenBank/DDBJ databases">
        <authorList>
            <person name="Afonso C.L."/>
            <person name="Miller P.J."/>
            <person name="Scott M.A."/>
            <person name="Spackman E."/>
            <person name="Goraichik I."/>
            <person name="Dimitrov K.M."/>
            <person name="Suarez D.L."/>
            <person name="Swayne D.E."/>
        </authorList>
    </citation>
    <scope>NUCLEOTIDE SEQUENCE [LARGE SCALE GENOMIC DNA]</scope>
    <source>
        <strain evidence="3 4">CECT 8110</strain>
    </source>
</reference>
<proteinExistence type="inferred from homology"/>
<dbReference type="InterPro" id="IPR005064">
    <property type="entry name" value="BUG"/>
</dbReference>
<dbReference type="RefSeq" id="WP_085818774.1">
    <property type="nucleotide sequence ID" value="NZ_FWFU01000004.1"/>
</dbReference>
<name>A0A1X6ZQW5_9RHOB</name>
<dbReference type="Gene3D" id="3.40.190.150">
    <property type="entry name" value="Bordetella uptake gene, domain 1"/>
    <property type="match status" value="1"/>
</dbReference>
<evidence type="ECO:0000313" key="3">
    <source>
        <dbReference type="EMBL" id="SLN58522.1"/>
    </source>
</evidence>
<dbReference type="Gene3D" id="3.40.190.10">
    <property type="entry name" value="Periplasmic binding protein-like II"/>
    <property type="match status" value="1"/>
</dbReference>